<accession>I4AP73</accession>
<evidence type="ECO:0000259" key="4">
    <source>
        <dbReference type="Pfam" id="PF08540"/>
    </source>
</evidence>
<dbReference type="SUPFAM" id="SSF53901">
    <property type="entry name" value="Thiolase-like"/>
    <property type="match status" value="2"/>
</dbReference>
<evidence type="ECO:0000259" key="3">
    <source>
        <dbReference type="Pfam" id="PF01154"/>
    </source>
</evidence>
<dbReference type="EMBL" id="CP003345">
    <property type="protein sequence ID" value="AFM05758.1"/>
    <property type="molecule type" value="Genomic_DNA"/>
</dbReference>
<dbReference type="PANTHER" id="PTHR43323">
    <property type="entry name" value="3-HYDROXY-3-METHYLGLUTARYL COENZYME A SYNTHASE"/>
    <property type="match status" value="1"/>
</dbReference>
<evidence type="ECO:0000313" key="5">
    <source>
        <dbReference type="EMBL" id="AFM05758.1"/>
    </source>
</evidence>
<dbReference type="AlphaFoldDB" id="I4AP73"/>
<dbReference type="InterPro" id="IPR013746">
    <property type="entry name" value="HMG_CoA_synt_C_dom"/>
</dbReference>
<dbReference type="PANTHER" id="PTHR43323:SF2">
    <property type="entry name" value="HYDROXYMETHYLGLUTARYL-COA SYNTHASE"/>
    <property type="match status" value="1"/>
</dbReference>
<dbReference type="GO" id="GO:0004421">
    <property type="term" value="F:hydroxymethylglutaryl-CoA synthase activity"/>
    <property type="evidence" value="ECO:0007669"/>
    <property type="project" value="UniProtKB-EC"/>
</dbReference>
<comment type="similarity">
    <text evidence="1">Belongs to the thiolase-like superfamily. HMG-CoA synthase family.</text>
</comment>
<dbReference type="Gene3D" id="3.40.47.10">
    <property type="match status" value="1"/>
</dbReference>
<dbReference type="OrthoDB" id="9769523at2"/>
<dbReference type="InterPro" id="IPR013528">
    <property type="entry name" value="HMG_CoA_synth_N"/>
</dbReference>
<dbReference type="EC" id="2.3.3.10" evidence="5"/>
<gene>
    <name evidence="5" type="ordered locus">Fleli_3438</name>
</gene>
<dbReference type="InterPro" id="IPR016039">
    <property type="entry name" value="Thiolase-like"/>
</dbReference>
<dbReference type="GO" id="GO:0006084">
    <property type="term" value="P:acetyl-CoA metabolic process"/>
    <property type="evidence" value="ECO:0007669"/>
    <property type="project" value="InterPro"/>
</dbReference>
<keyword evidence="2 5" id="KW-0808">Transferase</keyword>
<keyword evidence="5" id="KW-0012">Acyltransferase</keyword>
<dbReference type="RefSeq" id="WP_014799184.1">
    <property type="nucleotide sequence ID" value="NC_018018.1"/>
</dbReference>
<keyword evidence="6" id="KW-1185">Reference proteome</keyword>
<dbReference type="Pfam" id="PF08540">
    <property type="entry name" value="HMG_CoA_synt_C"/>
    <property type="match status" value="1"/>
</dbReference>
<dbReference type="CDD" id="cd00827">
    <property type="entry name" value="init_cond_enzymes"/>
    <property type="match status" value="1"/>
</dbReference>
<evidence type="ECO:0000256" key="2">
    <source>
        <dbReference type="ARBA" id="ARBA00022679"/>
    </source>
</evidence>
<proteinExistence type="inferred from homology"/>
<dbReference type="Proteomes" id="UP000006054">
    <property type="component" value="Chromosome"/>
</dbReference>
<dbReference type="KEGG" id="fli:Fleli_3438"/>
<name>I4AP73_BERLS</name>
<protein>
    <submittedName>
        <fullName evidence="5">3-hydroxy-3-methylglutaryl CoA synthase</fullName>
        <ecNumber evidence="5">2.3.3.10</ecNumber>
    </submittedName>
</protein>
<dbReference type="PATRIC" id="fig|880071.3.peg.3443"/>
<evidence type="ECO:0000256" key="1">
    <source>
        <dbReference type="ARBA" id="ARBA00007061"/>
    </source>
</evidence>
<organism evidence="5 6">
    <name type="scientific">Bernardetia litoralis (strain ATCC 23117 / DSM 6794 / NBRC 15988 / NCIMB 1366 / Fx l1 / Sio-4)</name>
    <name type="common">Flexibacter litoralis</name>
    <dbReference type="NCBI Taxonomy" id="880071"/>
    <lineage>
        <taxon>Bacteria</taxon>
        <taxon>Pseudomonadati</taxon>
        <taxon>Bacteroidota</taxon>
        <taxon>Cytophagia</taxon>
        <taxon>Cytophagales</taxon>
        <taxon>Bernardetiaceae</taxon>
        <taxon>Bernardetia</taxon>
    </lineage>
</organism>
<feature type="domain" description="Hydroxymethylglutaryl-coenzyme A synthase N-terminal" evidence="3">
    <location>
        <begin position="12"/>
        <end position="187"/>
    </location>
</feature>
<dbReference type="HOGENOM" id="CLU_008065_3_2_10"/>
<dbReference type="eggNOG" id="COG3425">
    <property type="taxonomic scope" value="Bacteria"/>
</dbReference>
<dbReference type="STRING" id="880071.Fleli_3438"/>
<reference evidence="6" key="1">
    <citation type="submission" date="2012-06" db="EMBL/GenBank/DDBJ databases">
        <title>The complete genome of Flexibacter litoralis DSM 6794.</title>
        <authorList>
            <person name="Lucas S."/>
            <person name="Copeland A."/>
            <person name="Lapidus A."/>
            <person name="Glavina del Rio T."/>
            <person name="Dalin E."/>
            <person name="Tice H."/>
            <person name="Bruce D."/>
            <person name="Goodwin L."/>
            <person name="Pitluck S."/>
            <person name="Peters L."/>
            <person name="Ovchinnikova G."/>
            <person name="Lu M."/>
            <person name="Kyrpides N."/>
            <person name="Mavromatis K."/>
            <person name="Ivanova N."/>
            <person name="Brettin T."/>
            <person name="Detter J.C."/>
            <person name="Han C."/>
            <person name="Larimer F."/>
            <person name="Land M."/>
            <person name="Hauser L."/>
            <person name="Markowitz V."/>
            <person name="Cheng J.-F."/>
            <person name="Hugenholtz P."/>
            <person name="Woyke T."/>
            <person name="Wu D."/>
            <person name="Spring S."/>
            <person name="Lang E."/>
            <person name="Kopitz M."/>
            <person name="Brambilla E."/>
            <person name="Klenk H.-P."/>
            <person name="Eisen J.A."/>
        </authorList>
    </citation>
    <scope>NUCLEOTIDE SEQUENCE [LARGE SCALE GENOMIC DNA]</scope>
    <source>
        <strain evidence="6">ATCC 23117 / DSM 6794 / NBRC 15988 / NCIMB 1366 / Sio-4</strain>
    </source>
</reference>
<sequence length="461" mass="52276">MTSFLMNQSTVQVGIDAMSFYIPSIYLDLQTLAPSRNLDYEKLSKGLGVLKMALPDTNEDAASMAANAVLKLLKDYNLNPSDIGRLYIGTESGLDGAKPIATYVLEMLTQKLQEENNTEAEFFENCDALDMTFACIGGVDALQNTLDWARNNKNRVGIVVSTDYAKYDKFSGGEYTQGAGAVAMLIKQNPRLLAINDIWGISTKSEHDFFKPNFRETPVFDGQFSNSCYQNRLHDAYFSFKKQAIEEGVYDKNSILSEEWNSLIFHLPYAFHGKRMFSQIFTEERILTDNQEIKTLFLEKSNLKEEDINIDSAQLVRLISKTDLYKNFVKEKISDSQLASSEIGNMYTASIFMALMSCLEMKLSKKEDLENQRIGFCAYGSGSKSKVFEGILQKDAKEIIEKFGIFSTLKLRQAVDLDTYEKLHDKKQAIPVSKQKEKFVLSEIKQEPETLAKARFYAYLK</sequence>
<feature type="domain" description="Hydroxymethylglutaryl-coenzyme A synthase C-terminal" evidence="4">
    <location>
        <begin position="204"/>
        <end position="429"/>
    </location>
</feature>
<evidence type="ECO:0000313" key="6">
    <source>
        <dbReference type="Proteomes" id="UP000006054"/>
    </source>
</evidence>
<dbReference type="Pfam" id="PF01154">
    <property type="entry name" value="HMG_CoA_synt_N"/>
    <property type="match status" value="1"/>
</dbReference>